<dbReference type="PIRSF" id="PIRSF000714">
    <property type="entry name" value="HIT"/>
    <property type="match status" value="1"/>
</dbReference>
<dbReference type="PATRIC" id="fig|389348.3.peg.1985"/>
<dbReference type="AlphaFoldDB" id="A0A0U5JG57"/>
<dbReference type="RefSeq" id="WP_059061538.1">
    <property type="nucleotide sequence ID" value="NZ_LN879502.1"/>
</dbReference>
<reference evidence="4" key="1">
    <citation type="submission" date="2015-09" db="EMBL/GenBank/DDBJ databases">
        <authorList>
            <person name="Bertelli C."/>
        </authorList>
    </citation>
    <scope>NUCLEOTIDE SEQUENCE [LARGE SCALE GENOMIC DNA]</scope>
    <source>
        <strain evidence="4">KNic</strain>
    </source>
</reference>
<proteinExistence type="predicted"/>
<dbReference type="STRING" id="389348.PNK_1768"/>
<dbReference type="InterPro" id="IPR011146">
    <property type="entry name" value="HIT-like"/>
</dbReference>
<evidence type="ECO:0000313" key="3">
    <source>
        <dbReference type="EMBL" id="CUI17375.1"/>
    </source>
</evidence>
<evidence type="ECO:0000313" key="4">
    <source>
        <dbReference type="Proteomes" id="UP000069902"/>
    </source>
</evidence>
<evidence type="ECO:0000259" key="2">
    <source>
        <dbReference type="PROSITE" id="PS51084"/>
    </source>
</evidence>
<dbReference type="SUPFAM" id="SSF54197">
    <property type="entry name" value="HIT-like"/>
    <property type="match status" value="1"/>
</dbReference>
<comment type="caution">
    <text evidence="1">Lacks conserved residue(s) required for the propagation of feature annotation.</text>
</comment>
<dbReference type="InterPro" id="IPR036265">
    <property type="entry name" value="HIT-like_sf"/>
</dbReference>
<dbReference type="Proteomes" id="UP000069902">
    <property type="component" value="Chromosome cPNK"/>
</dbReference>
<dbReference type="Pfam" id="PF01230">
    <property type="entry name" value="HIT"/>
    <property type="match status" value="1"/>
</dbReference>
<protein>
    <submittedName>
        <fullName evidence="3">HIT family protein</fullName>
    </submittedName>
</protein>
<dbReference type="GO" id="GO:0003824">
    <property type="term" value="F:catalytic activity"/>
    <property type="evidence" value="ECO:0007669"/>
    <property type="project" value="InterPro"/>
</dbReference>
<dbReference type="InterPro" id="IPR026026">
    <property type="entry name" value="HIT_Hint"/>
</dbReference>
<evidence type="ECO:0000256" key="1">
    <source>
        <dbReference type="PROSITE-ProRule" id="PRU00464"/>
    </source>
</evidence>
<accession>A0A0U5JG57</accession>
<feature type="domain" description="HIT" evidence="2">
    <location>
        <begin position="34"/>
        <end position="103"/>
    </location>
</feature>
<dbReference type="PROSITE" id="PS51084">
    <property type="entry name" value="HIT_2"/>
    <property type="match status" value="1"/>
</dbReference>
<gene>
    <name evidence="3" type="ORF">PNK_1768</name>
</gene>
<dbReference type="InParanoid" id="A0A0U5JG57"/>
<sequence>MTFELHSNLRSKAPITILPLCQVLLEDNLHYPWLIVVPQRPHISRLMDLNALDQMQLIKELDCAQKILWEMFFPSQLNVAAIGNKTPQLHVHVIARFQTDPAWPGTVWDHPARTPYAAFQKEELIGKLKEQFDLISF</sequence>
<dbReference type="Gene3D" id="3.30.428.10">
    <property type="entry name" value="HIT-like"/>
    <property type="match status" value="1"/>
</dbReference>
<dbReference type="EMBL" id="LN879502">
    <property type="protein sequence ID" value="CUI17375.1"/>
    <property type="molecule type" value="Genomic_DNA"/>
</dbReference>
<name>A0A0U5JG57_9BACT</name>
<organism evidence="3 4">
    <name type="scientific">Candidatus Protochlamydia naegleriophila</name>
    <dbReference type="NCBI Taxonomy" id="389348"/>
    <lineage>
        <taxon>Bacteria</taxon>
        <taxon>Pseudomonadati</taxon>
        <taxon>Chlamydiota</taxon>
        <taxon>Chlamydiia</taxon>
        <taxon>Parachlamydiales</taxon>
        <taxon>Parachlamydiaceae</taxon>
        <taxon>Candidatus Protochlamydia</taxon>
    </lineage>
</organism>
<keyword evidence="4" id="KW-1185">Reference proteome</keyword>
<dbReference type="KEGG" id="pnl:PNK_1768"/>